<dbReference type="AlphaFoldDB" id="A0A8R7TZR7"/>
<dbReference type="EnsemblPlants" id="TuG1812G0300004520.01.T01">
    <property type="protein sequence ID" value="TuG1812G0300004520.01.T01.cds322871"/>
    <property type="gene ID" value="TuG1812G0300004520.01"/>
</dbReference>
<feature type="region of interest" description="Disordered" evidence="1">
    <location>
        <begin position="1"/>
        <end position="33"/>
    </location>
</feature>
<organism evidence="2 3">
    <name type="scientific">Triticum urartu</name>
    <name type="common">Red wild einkorn</name>
    <name type="synonym">Crithodium urartu</name>
    <dbReference type="NCBI Taxonomy" id="4572"/>
    <lineage>
        <taxon>Eukaryota</taxon>
        <taxon>Viridiplantae</taxon>
        <taxon>Streptophyta</taxon>
        <taxon>Embryophyta</taxon>
        <taxon>Tracheophyta</taxon>
        <taxon>Spermatophyta</taxon>
        <taxon>Magnoliopsida</taxon>
        <taxon>Liliopsida</taxon>
        <taxon>Poales</taxon>
        <taxon>Poaceae</taxon>
        <taxon>BOP clade</taxon>
        <taxon>Pooideae</taxon>
        <taxon>Triticodae</taxon>
        <taxon>Triticeae</taxon>
        <taxon>Triticinae</taxon>
        <taxon>Triticum</taxon>
    </lineage>
</organism>
<evidence type="ECO:0000256" key="1">
    <source>
        <dbReference type="SAM" id="MobiDB-lite"/>
    </source>
</evidence>
<sequence length="33" mass="3485">MPVPRHGCPGKSIGTARRDRPVKPLSVGTTEPS</sequence>
<accession>A0A8R7TZR7</accession>
<evidence type="ECO:0000313" key="2">
    <source>
        <dbReference type="EnsemblPlants" id="TuG1812G0300004520.01.T01.cds322871"/>
    </source>
</evidence>
<reference evidence="2" key="2">
    <citation type="submission" date="2018-03" db="EMBL/GenBank/DDBJ databases">
        <title>The Triticum urartu genome reveals the dynamic nature of wheat genome evolution.</title>
        <authorList>
            <person name="Ling H."/>
            <person name="Ma B."/>
            <person name="Shi X."/>
            <person name="Liu H."/>
            <person name="Dong L."/>
            <person name="Sun H."/>
            <person name="Cao Y."/>
            <person name="Gao Q."/>
            <person name="Zheng S."/>
            <person name="Li Y."/>
            <person name="Yu Y."/>
            <person name="Du H."/>
            <person name="Qi M."/>
            <person name="Li Y."/>
            <person name="Yu H."/>
            <person name="Cui Y."/>
            <person name="Wang N."/>
            <person name="Chen C."/>
            <person name="Wu H."/>
            <person name="Zhao Y."/>
            <person name="Zhang J."/>
            <person name="Li Y."/>
            <person name="Zhou W."/>
            <person name="Zhang B."/>
            <person name="Hu W."/>
            <person name="Eijk M."/>
            <person name="Tang J."/>
            <person name="Witsenboer H."/>
            <person name="Zhao S."/>
            <person name="Li Z."/>
            <person name="Zhang A."/>
            <person name="Wang D."/>
            <person name="Liang C."/>
        </authorList>
    </citation>
    <scope>NUCLEOTIDE SEQUENCE [LARGE SCALE GENOMIC DNA]</scope>
    <source>
        <strain evidence="2">cv. G1812</strain>
    </source>
</reference>
<evidence type="ECO:0000313" key="3">
    <source>
        <dbReference type="Proteomes" id="UP000015106"/>
    </source>
</evidence>
<name>A0A8R7TZR7_TRIUA</name>
<protein>
    <submittedName>
        <fullName evidence="2">Uncharacterized protein</fullName>
    </submittedName>
</protein>
<reference evidence="3" key="1">
    <citation type="journal article" date="2013" name="Nature">
        <title>Draft genome of the wheat A-genome progenitor Triticum urartu.</title>
        <authorList>
            <person name="Ling H.Q."/>
            <person name="Zhao S."/>
            <person name="Liu D."/>
            <person name="Wang J."/>
            <person name="Sun H."/>
            <person name="Zhang C."/>
            <person name="Fan H."/>
            <person name="Li D."/>
            <person name="Dong L."/>
            <person name="Tao Y."/>
            <person name="Gao C."/>
            <person name="Wu H."/>
            <person name="Li Y."/>
            <person name="Cui Y."/>
            <person name="Guo X."/>
            <person name="Zheng S."/>
            <person name="Wang B."/>
            <person name="Yu K."/>
            <person name="Liang Q."/>
            <person name="Yang W."/>
            <person name="Lou X."/>
            <person name="Chen J."/>
            <person name="Feng M."/>
            <person name="Jian J."/>
            <person name="Zhang X."/>
            <person name="Luo G."/>
            <person name="Jiang Y."/>
            <person name="Liu J."/>
            <person name="Wang Z."/>
            <person name="Sha Y."/>
            <person name="Zhang B."/>
            <person name="Wu H."/>
            <person name="Tang D."/>
            <person name="Shen Q."/>
            <person name="Xue P."/>
            <person name="Zou S."/>
            <person name="Wang X."/>
            <person name="Liu X."/>
            <person name="Wang F."/>
            <person name="Yang Y."/>
            <person name="An X."/>
            <person name="Dong Z."/>
            <person name="Zhang K."/>
            <person name="Zhang X."/>
            <person name="Luo M.C."/>
            <person name="Dvorak J."/>
            <person name="Tong Y."/>
            <person name="Wang J."/>
            <person name="Yang H."/>
            <person name="Li Z."/>
            <person name="Wang D."/>
            <person name="Zhang A."/>
            <person name="Wang J."/>
        </authorList>
    </citation>
    <scope>NUCLEOTIDE SEQUENCE</scope>
    <source>
        <strain evidence="3">cv. G1812</strain>
    </source>
</reference>
<dbReference type="Gramene" id="TuG1812G0300004520.01.T01">
    <property type="protein sequence ID" value="TuG1812G0300004520.01.T01.cds322871"/>
    <property type="gene ID" value="TuG1812G0300004520.01"/>
</dbReference>
<proteinExistence type="predicted"/>
<dbReference type="Proteomes" id="UP000015106">
    <property type="component" value="Chromosome 3"/>
</dbReference>
<keyword evidence="3" id="KW-1185">Reference proteome</keyword>
<reference evidence="2" key="3">
    <citation type="submission" date="2022-06" db="UniProtKB">
        <authorList>
            <consortium name="EnsemblPlants"/>
        </authorList>
    </citation>
    <scope>IDENTIFICATION</scope>
</reference>